<dbReference type="RefSeq" id="WP_066451575.1">
    <property type="nucleotide sequence ID" value="NZ_CP014226.1"/>
</dbReference>
<feature type="compositionally biased region" description="Basic and acidic residues" evidence="4">
    <location>
        <begin position="462"/>
        <end position="472"/>
    </location>
</feature>
<dbReference type="InterPro" id="IPR051310">
    <property type="entry name" value="MCP_chemotaxis"/>
</dbReference>
<keyword evidence="5" id="KW-0472">Membrane</keyword>
<feature type="domain" description="Methyl-accepting transducer" evidence="6">
    <location>
        <begin position="213"/>
        <end position="442"/>
    </location>
</feature>
<proteinExistence type="inferred from homology"/>
<feature type="region of interest" description="Disordered" evidence="4">
    <location>
        <begin position="462"/>
        <end position="489"/>
    </location>
</feature>
<dbReference type="SUPFAM" id="SSF58104">
    <property type="entry name" value="Methyl-accepting chemotaxis protein (MCP) signaling domain"/>
    <property type="match status" value="1"/>
</dbReference>
<dbReference type="EMBL" id="CP014226">
    <property type="protein sequence ID" value="AMD02281.1"/>
    <property type="molecule type" value="Genomic_DNA"/>
</dbReference>
<sequence>MWLPAFAHLLLCLGVGLATGTLGLTVIFAVTAFPLAALVQWKLPGHIVNGFIKAALFMGLSIVLIEQSGGMIEAHFSIFIMLAVLILYSDWRVIAFGGLVIAVHHALFTWLQYGGHVHLYQSVGSHGEKASLIASLLMHAGAVVAQVVVLGFLARELRHMVDDSLTVCEFAETASEGRLDMSLSSAQLTRPAIASISNMQQKLTGTLGAAREAAKQVNALGDGLFKAHDSVRSQARHNTAQVERVSAAATELAATTRESAEKTSQTRQLATEAELAAKSGGAKAASLRDAMQLLEENARNIASLLGEIDNITFQTNLLTLNASVEAARAGEHDRGFAVVASEVRTLAQRTSETAGRIRERVQQTETGVRSGVQQTQDVDQTMQQVMKTFQEVASRLAEIDHATSQQHLGIEDLDASVGEMQSSIQRSAHSLEDAHRLAEHLAQVATSLMASINEFTFHEDSIPSTTAKHDRPTLPAPSAASLNAPSPVT</sequence>
<dbReference type="GO" id="GO:0007165">
    <property type="term" value="P:signal transduction"/>
    <property type="evidence" value="ECO:0007669"/>
    <property type="project" value="UniProtKB-KW"/>
</dbReference>
<protein>
    <submittedName>
        <fullName evidence="7">Methyl-accepting chemotaxis protein IV</fullName>
    </submittedName>
</protein>
<evidence type="ECO:0000256" key="3">
    <source>
        <dbReference type="PROSITE-ProRule" id="PRU00284"/>
    </source>
</evidence>
<evidence type="ECO:0000313" key="8">
    <source>
        <dbReference type="Proteomes" id="UP000063387"/>
    </source>
</evidence>
<name>A0A0X8HGN3_9GAMM</name>
<comment type="similarity">
    <text evidence="2">Belongs to the methyl-accepting chemotaxis (MCP) protein family.</text>
</comment>
<feature type="compositionally biased region" description="Low complexity" evidence="4">
    <location>
        <begin position="476"/>
        <end position="489"/>
    </location>
</feature>
<dbReference type="SMART" id="SM00283">
    <property type="entry name" value="MA"/>
    <property type="match status" value="1"/>
</dbReference>
<keyword evidence="5" id="KW-1133">Transmembrane helix</keyword>
<dbReference type="GO" id="GO:0016020">
    <property type="term" value="C:membrane"/>
    <property type="evidence" value="ECO:0007669"/>
    <property type="project" value="InterPro"/>
</dbReference>
<dbReference type="AlphaFoldDB" id="A0A0X8HGN3"/>
<feature type="transmembrane region" description="Helical" evidence="5">
    <location>
        <begin position="6"/>
        <end position="35"/>
    </location>
</feature>
<feature type="transmembrane region" description="Helical" evidence="5">
    <location>
        <begin position="93"/>
        <end position="113"/>
    </location>
</feature>
<feature type="transmembrane region" description="Helical" evidence="5">
    <location>
        <begin position="133"/>
        <end position="154"/>
    </location>
</feature>
<dbReference type="KEGG" id="hco:LOKO_03235"/>
<keyword evidence="3" id="KW-0807">Transducer</keyword>
<dbReference type="PANTHER" id="PTHR43531">
    <property type="entry name" value="PROTEIN ICFG"/>
    <property type="match status" value="1"/>
</dbReference>
<gene>
    <name evidence="7" type="primary">tap_3</name>
    <name evidence="7" type="ORF">LOKO_03235</name>
</gene>
<organism evidence="7 8">
    <name type="scientific">Halomonas chromatireducens</name>
    <dbReference type="NCBI Taxonomy" id="507626"/>
    <lineage>
        <taxon>Bacteria</taxon>
        <taxon>Pseudomonadati</taxon>
        <taxon>Pseudomonadota</taxon>
        <taxon>Gammaproteobacteria</taxon>
        <taxon>Oceanospirillales</taxon>
        <taxon>Halomonadaceae</taxon>
        <taxon>Halomonas</taxon>
    </lineage>
</organism>
<evidence type="ECO:0000256" key="2">
    <source>
        <dbReference type="ARBA" id="ARBA00029447"/>
    </source>
</evidence>
<dbReference type="PANTHER" id="PTHR43531:SF11">
    <property type="entry name" value="METHYL-ACCEPTING CHEMOTAXIS PROTEIN 3"/>
    <property type="match status" value="1"/>
</dbReference>
<accession>A0A0X8HGN3</accession>
<evidence type="ECO:0000256" key="4">
    <source>
        <dbReference type="SAM" id="MobiDB-lite"/>
    </source>
</evidence>
<dbReference type="PATRIC" id="fig|507626.3.peg.3230"/>
<reference evidence="7 8" key="1">
    <citation type="journal article" date="2016" name="Genome Announc.">
        <title>Draft Genome Sequence of 'Halomonas chromatireducens' Strain AGD 8-3, a Haloalkaliphilic Chromate- and Selenite-Reducing Gammaproteobacterium.</title>
        <authorList>
            <person name="Sharko F.S."/>
            <person name="Shapovalova A.A."/>
            <person name="Tsygankova S.V."/>
            <person name="Komova A.V."/>
            <person name="Boulygina E.S."/>
            <person name="Teslyuk A.B."/>
            <person name="Gotovtsev P.M."/>
            <person name="Namsaraev Z.B."/>
            <person name="Khijniak T.V."/>
            <person name="Nedoluzhko A.V."/>
            <person name="Vasilov R.G."/>
        </authorList>
    </citation>
    <scope>NUCLEOTIDE SEQUENCE [LARGE SCALE GENOMIC DNA]</scope>
    <source>
        <strain evidence="7 8">AGD 8-3</strain>
    </source>
</reference>
<feature type="transmembrane region" description="Helical" evidence="5">
    <location>
        <begin position="71"/>
        <end position="88"/>
    </location>
</feature>
<keyword evidence="8" id="KW-1185">Reference proteome</keyword>
<dbReference type="Proteomes" id="UP000063387">
    <property type="component" value="Chromosome"/>
</dbReference>
<evidence type="ECO:0000313" key="7">
    <source>
        <dbReference type="EMBL" id="AMD02281.1"/>
    </source>
</evidence>
<dbReference type="GO" id="GO:0006935">
    <property type="term" value="P:chemotaxis"/>
    <property type="evidence" value="ECO:0007669"/>
    <property type="project" value="UniProtKB-KW"/>
</dbReference>
<dbReference type="PROSITE" id="PS50111">
    <property type="entry name" value="CHEMOTAXIS_TRANSDUC_2"/>
    <property type="match status" value="1"/>
</dbReference>
<evidence type="ECO:0000256" key="5">
    <source>
        <dbReference type="SAM" id="Phobius"/>
    </source>
</evidence>
<feature type="transmembrane region" description="Helical" evidence="5">
    <location>
        <begin position="47"/>
        <end position="65"/>
    </location>
</feature>
<dbReference type="STRING" id="507626.LOKO_03235"/>
<dbReference type="Gene3D" id="1.10.287.950">
    <property type="entry name" value="Methyl-accepting chemotaxis protein"/>
    <property type="match status" value="1"/>
</dbReference>
<reference evidence="7 8" key="2">
    <citation type="submission" date="2016-02" db="EMBL/GenBank/DDBJ databases">
        <authorList>
            <person name="Wen L."/>
            <person name="He K."/>
            <person name="Yang H."/>
        </authorList>
    </citation>
    <scope>NUCLEOTIDE SEQUENCE [LARGE SCALE GENOMIC DNA]</scope>
    <source>
        <strain evidence="7 8">AGD 8-3</strain>
    </source>
</reference>
<dbReference type="Pfam" id="PF00015">
    <property type="entry name" value="MCPsignal"/>
    <property type="match status" value="1"/>
</dbReference>
<evidence type="ECO:0000256" key="1">
    <source>
        <dbReference type="ARBA" id="ARBA00022500"/>
    </source>
</evidence>
<keyword evidence="5" id="KW-0812">Transmembrane</keyword>
<evidence type="ECO:0000259" key="6">
    <source>
        <dbReference type="PROSITE" id="PS50111"/>
    </source>
</evidence>
<dbReference type="InterPro" id="IPR004089">
    <property type="entry name" value="MCPsignal_dom"/>
</dbReference>
<keyword evidence="1" id="KW-0145">Chemotaxis</keyword>